<dbReference type="CDD" id="cd03224">
    <property type="entry name" value="ABC_TM1139_LivF_branched"/>
    <property type="match status" value="1"/>
</dbReference>
<dbReference type="Proteomes" id="UP001620514">
    <property type="component" value="Unassembled WGS sequence"/>
</dbReference>
<feature type="domain" description="ABC transporter" evidence="8">
    <location>
        <begin position="11"/>
        <end position="243"/>
    </location>
</feature>
<dbReference type="GO" id="GO:0005524">
    <property type="term" value="F:ATP binding"/>
    <property type="evidence" value="ECO:0007669"/>
    <property type="project" value="UniProtKB-KW"/>
</dbReference>
<keyword evidence="6 9" id="KW-0067">ATP-binding</keyword>
<protein>
    <submittedName>
        <fullName evidence="9">Branched-chain amino acid transport system ATP-binding protein</fullName>
    </submittedName>
</protein>
<keyword evidence="4" id="KW-0472">Membrane</keyword>
<comment type="caution">
    <text evidence="9">The sequence shown here is derived from an EMBL/GenBank/DDBJ whole genome shotgun (WGS) entry which is preliminary data.</text>
</comment>
<proteinExistence type="inferred from homology"/>
<dbReference type="PANTHER" id="PTHR43820:SF4">
    <property type="entry name" value="HIGH-AFFINITY BRANCHED-CHAIN AMINO ACID TRANSPORT ATP-BINDING PROTEIN LIVF"/>
    <property type="match status" value="1"/>
</dbReference>
<sequence length="243" mass="26013">MRTDAGTPALLEVRGLQVRYGGVTAVDGIDLNLPLGSVVALIGSNGAGKTSVMNAIMNLKTGCAGTRRFDGEDIASLRTDQIVERGVALVPEGRRLFPHMTVRENLAMGAYLREDHTGIQRDMDRVLDIFPALTAKLKQPAMSLSGGQQQMVAIGRALMSSPRLLLLDEPTIGLAPAVVQLIGDTIQLINREGVDVLLVEQNASVALSLSSYAYVIDRGLVVMHGSSTDLKKDRRVHAAYLGL</sequence>
<organism evidence="9 10">
    <name type="scientific">Caballeronia udeis</name>
    <dbReference type="NCBI Taxonomy" id="1232866"/>
    <lineage>
        <taxon>Bacteria</taxon>
        <taxon>Pseudomonadati</taxon>
        <taxon>Pseudomonadota</taxon>
        <taxon>Betaproteobacteria</taxon>
        <taxon>Burkholderiales</taxon>
        <taxon>Burkholderiaceae</taxon>
        <taxon>Caballeronia</taxon>
    </lineage>
</organism>
<reference evidence="9 10" key="2">
    <citation type="submission" date="2024-11" db="EMBL/GenBank/DDBJ databases">
        <title>Using genomics to understand microbial adaptation to soil warming.</title>
        <authorList>
            <person name="Deangelis K.M. PhD."/>
        </authorList>
    </citation>
    <scope>NUCLEOTIDE SEQUENCE [LARGE SCALE GENOMIC DNA]</scope>
    <source>
        <strain evidence="9 10">GAS97</strain>
    </source>
</reference>
<accession>A0ABW8MTE6</accession>
<evidence type="ECO:0000256" key="3">
    <source>
        <dbReference type="ARBA" id="ARBA00022475"/>
    </source>
</evidence>
<evidence type="ECO:0000313" key="10">
    <source>
        <dbReference type="Proteomes" id="UP001620514"/>
    </source>
</evidence>
<evidence type="ECO:0000259" key="8">
    <source>
        <dbReference type="PROSITE" id="PS50893"/>
    </source>
</evidence>
<dbReference type="InterPro" id="IPR052156">
    <property type="entry name" value="BCAA_Transport_ATP-bd_LivF"/>
</dbReference>
<evidence type="ECO:0000256" key="2">
    <source>
        <dbReference type="ARBA" id="ARBA00022448"/>
    </source>
</evidence>
<gene>
    <name evidence="9" type="ORF">ABH943_006073</name>
</gene>
<evidence type="ECO:0000256" key="1">
    <source>
        <dbReference type="ARBA" id="ARBA00005417"/>
    </source>
</evidence>
<keyword evidence="4" id="KW-0997">Cell inner membrane</keyword>
<dbReference type="InterPro" id="IPR017871">
    <property type="entry name" value="ABC_transporter-like_CS"/>
</dbReference>
<comment type="similarity">
    <text evidence="1">Belongs to the ABC transporter superfamily.</text>
</comment>
<evidence type="ECO:0000313" key="9">
    <source>
        <dbReference type="EMBL" id="MFK4446041.1"/>
    </source>
</evidence>
<dbReference type="SUPFAM" id="SSF52540">
    <property type="entry name" value="P-loop containing nucleoside triphosphate hydrolases"/>
    <property type="match status" value="1"/>
</dbReference>
<dbReference type="SMART" id="SM00382">
    <property type="entry name" value="AAA"/>
    <property type="match status" value="1"/>
</dbReference>
<keyword evidence="10" id="KW-1185">Reference proteome</keyword>
<evidence type="ECO:0000256" key="4">
    <source>
        <dbReference type="ARBA" id="ARBA00022519"/>
    </source>
</evidence>
<dbReference type="EMBL" id="JBIYDN010000023">
    <property type="protein sequence ID" value="MFK4446041.1"/>
    <property type="molecule type" value="Genomic_DNA"/>
</dbReference>
<dbReference type="PANTHER" id="PTHR43820">
    <property type="entry name" value="HIGH-AFFINITY BRANCHED-CHAIN AMINO ACID TRANSPORT ATP-BINDING PROTEIN LIVF"/>
    <property type="match status" value="1"/>
</dbReference>
<keyword evidence="7" id="KW-0029">Amino-acid transport</keyword>
<dbReference type="Pfam" id="PF00005">
    <property type="entry name" value="ABC_tran"/>
    <property type="match status" value="1"/>
</dbReference>
<dbReference type="Gene3D" id="3.40.50.300">
    <property type="entry name" value="P-loop containing nucleotide triphosphate hydrolases"/>
    <property type="match status" value="1"/>
</dbReference>
<keyword evidence="5" id="KW-0547">Nucleotide-binding</keyword>
<keyword evidence="3" id="KW-1003">Cell membrane</keyword>
<reference evidence="9 10" key="1">
    <citation type="submission" date="2024-10" db="EMBL/GenBank/DDBJ databases">
        <authorList>
            <person name="Deangelis K."/>
            <person name="Huntemann M."/>
            <person name="Clum A."/>
            <person name="Wang J."/>
            <person name="Palaniappan K."/>
            <person name="Ritter S."/>
            <person name="Chen I.-M."/>
            <person name="Stamatis D."/>
            <person name="Reddy T."/>
            <person name="O'Malley R."/>
            <person name="Daum C."/>
            <person name="Ng V."/>
            <person name="Ivanova N."/>
            <person name="Kyrpides N."/>
            <person name="Woyke T."/>
        </authorList>
    </citation>
    <scope>NUCLEOTIDE SEQUENCE [LARGE SCALE GENOMIC DNA]</scope>
    <source>
        <strain evidence="9 10">GAS97</strain>
    </source>
</reference>
<evidence type="ECO:0000256" key="6">
    <source>
        <dbReference type="ARBA" id="ARBA00022840"/>
    </source>
</evidence>
<evidence type="ECO:0000256" key="7">
    <source>
        <dbReference type="ARBA" id="ARBA00022970"/>
    </source>
</evidence>
<name>A0ABW8MTE6_9BURK</name>
<dbReference type="PROSITE" id="PS50893">
    <property type="entry name" value="ABC_TRANSPORTER_2"/>
    <property type="match status" value="1"/>
</dbReference>
<dbReference type="InterPro" id="IPR003593">
    <property type="entry name" value="AAA+_ATPase"/>
</dbReference>
<evidence type="ECO:0000256" key="5">
    <source>
        <dbReference type="ARBA" id="ARBA00022741"/>
    </source>
</evidence>
<keyword evidence="2" id="KW-0813">Transport</keyword>
<dbReference type="PROSITE" id="PS00211">
    <property type="entry name" value="ABC_TRANSPORTER_1"/>
    <property type="match status" value="1"/>
</dbReference>
<dbReference type="InterPro" id="IPR027417">
    <property type="entry name" value="P-loop_NTPase"/>
</dbReference>
<dbReference type="RefSeq" id="WP_404610984.1">
    <property type="nucleotide sequence ID" value="NZ_JBIYDN010000023.1"/>
</dbReference>
<dbReference type="InterPro" id="IPR003439">
    <property type="entry name" value="ABC_transporter-like_ATP-bd"/>
</dbReference>